<dbReference type="Pfam" id="PF17919">
    <property type="entry name" value="RT_RNaseH_2"/>
    <property type="match status" value="1"/>
</dbReference>
<dbReference type="EMBL" id="KZ345029">
    <property type="protein sequence ID" value="PIO76779.1"/>
    <property type="molecule type" value="Genomic_DNA"/>
</dbReference>
<dbReference type="InterPro" id="IPR000477">
    <property type="entry name" value="RT_dom"/>
</dbReference>
<keyword evidence="5" id="KW-1185">Reference proteome</keyword>
<feature type="non-terminal residue" evidence="4">
    <location>
        <position position="1"/>
    </location>
</feature>
<dbReference type="EC" id="2.7.7.49" evidence="1"/>
<dbReference type="PANTHER" id="PTHR37984:SF5">
    <property type="entry name" value="PROTEIN NYNRIN-LIKE"/>
    <property type="match status" value="1"/>
</dbReference>
<feature type="domain" description="Reverse transcriptase" evidence="3">
    <location>
        <begin position="1"/>
        <end position="169"/>
    </location>
</feature>
<dbReference type="GO" id="GO:0003964">
    <property type="term" value="F:RNA-directed DNA polymerase activity"/>
    <property type="evidence" value="ECO:0007669"/>
    <property type="project" value="UniProtKB-KW"/>
</dbReference>
<dbReference type="AlphaFoldDB" id="A0A2G9V2Q8"/>
<accession>A0A2G9V2Q8</accession>
<evidence type="ECO:0000259" key="3">
    <source>
        <dbReference type="PROSITE" id="PS50878"/>
    </source>
</evidence>
<keyword evidence="4" id="KW-0548">Nucleotidyltransferase</keyword>
<dbReference type="Gene3D" id="3.30.70.270">
    <property type="match status" value="2"/>
</dbReference>
<dbReference type="FunFam" id="3.30.70.270:FF:000020">
    <property type="entry name" value="Transposon Tf2-6 polyprotein-like Protein"/>
    <property type="match status" value="1"/>
</dbReference>
<evidence type="ECO:0000313" key="4">
    <source>
        <dbReference type="EMBL" id="PIO76779.1"/>
    </source>
</evidence>
<evidence type="ECO:0000256" key="2">
    <source>
        <dbReference type="ARBA" id="ARBA00023268"/>
    </source>
</evidence>
<dbReference type="Proteomes" id="UP000230423">
    <property type="component" value="Unassembled WGS sequence"/>
</dbReference>
<dbReference type="Gene3D" id="3.10.10.10">
    <property type="entry name" value="HIV Type 1 Reverse Transcriptase, subunit A, domain 1"/>
    <property type="match status" value="1"/>
</dbReference>
<keyword evidence="2" id="KW-0511">Multifunctional enzyme</keyword>
<protein>
    <recommendedName>
        <fullName evidence="1">RNA-directed DNA polymerase</fullName>
        <ecNumber evidence="1">2.7.7.49</ecNumber>
    </recommendedName>
</protein>
<gene>
    <name evidence="4" type="ORF">TELCIR_01122</name>
</gene>
<sequence length="298" mass="33563">HLLAHGLQRLFDFLFHFVLEVLHIGGLNGALEQHQHPLPTPDDIFAKLNGGKFFSQLDLAEAYLQMEVDEESRLLLTINTHRGLYRLNRLPFGVKAAPAIFQQQMDTLTAGLDGTAAYLDDIIVTGKTTDEHNARLEAVFRRIQDFGFHLRLEKCSLLRTEIRYLGFIINADGRRPDPAKIEAIHRMPVSKDVSQLRAFLGLVNFYGTFVRELHNLRAPLDALTKKDVAYTWSPACQSCFERIKKTLKSDLLLAHYDPTLPLIVAADASNYGQLMIPALTIKKGAPLNQATALDDMEF</sequence>
<dbReference type="OrthoDB" id="5850908at2759"/>
<evidence type="ECO:0000313" key="5">
    <source>
        <dbReference type="Proteomes" id="UP000230423"/>
    </source>
</evidence>
<dbReference type="CDD" id="cd01647">
    <property type="entry name" value="RT_LTR"/>
    <property type="match status" value="1"/>
</dbReference>
<evidence type="ECO:0000256" key="1">
    <source>
        <dbReference type="ARBA" id="ARBA00012493"/>
    </source>
</evidence>
<reference evidence="4 5" key="1">
    <citation type="submission" date="2015-09" db="EMBL/GenBank/DDBJ databases">
        <title>Draft genome of the parasitic nematode Teladorsagia circumcincta isolate WARC Sus (inbred).</title>
        <authorList>
            <person name="Mitreva M."/>
        </authorList>
    </citation>
    <scope>NUCLEOTIDE SEQUENCE [LARGE SCALE GENOMIC DNA]</scope>
    <source>
        <strain evidence="4 5">S</strain>
    </source>
</reference>
<dbReference type="InterPro" id="IPR043502">
    <property type="entry name" value="DNA/RNA_pol_sf"/>
</dbReference>
<dbReference type="SUPFAM" id="SSF56672">
    <property type="entry name" value="DNA/RNA polymerases"/>
    <property type="match status" value="1"/>
</dbReference>
<dbReference type="InterPro" id="IPR043128">
    <property type="entry name" value="Rev_trsase/Diguanyl_cyclase"/>
</dbReference>
<dbReference type="PANTHER" id="PTHR37984">
    <property type="entry name" value="PROTEIN CBG26694"/>
    <property type="match status" value="1"/>
</dbReference>
<dbReference type="PROSITE" id="PS50878">
    <property type="entry name" value="RT_POL"/>
    <property type="match status" value="1"/>
</dbReference>
<dbReference type="Pfam" id="PF00078">
    <property type="entry name" value="RVT_1"/>
    <property type="match status" value="1"/>
</dbReference>
<dbReference type="InterPro" id="IPR050951">
    <property type="entry name" value="Retrovirus_Pol_polyprotein"/>
</dbReference>
<proteinExistence type="predicted"/>
<name>A0A2G9V2Q8_TELCI</name>
<organism evidence="4 5">
    <name type="scientific">Teladorsagia circumcincta</name>
    <name type="common">Brown stomach worm</name>
    <name type="synonym">Ostertagia circumcincta</name>
    <dbReference type="NCBI Taxonomy" id="45464"/>
    <lineage>
        <taxon>Eukaryota</taxon>
        <taxon>Metazoa</taxon>
        <taxon>Ecdysozoa</taxon>
        <taxon>Nematoda</taxon>
        <taxon>Chromadorea</taxon>
        <taxon>Rhabditida</taxon>
        <taxon>Rhabditina</taxon>
        <taxon>Rhabditomorpha</taxon>
        <taxon>Strongyloidea</taxon>
        <taxon>Trichostrongylidae</taxon>
        <taxon>Teladorsagia</taxon>
    </lineage>
</organism>
<keyword evidence="4" id="KW-0808">Transferase</keyword>
<dbReference type="InterPro" id="IPR041577">
    <property type="entry name" value="RT_RNaseH_2"/>
</dbReference>
<keyword evidence="4" id="KW-0695">RNA-directed DNA polymerase</keyword>